<feature type="region of interest" description="Disordered" evidence="1">
    <location>
        <begin position="254"/>
        <end position="274"/>
    </location>
</feature>
<keyword evidence="2" id="KW-0812">Transmembrane</keyword>
<dbReference type="RefSeq" id="WP_103561993.1">
    <property type="nucleotide sequence ID" value="NZ_MTBP01000001.1"/>
</dbReference>
<dbReference type="Pfam" id="PF01569">
    <property type="entry name" value="PAP2"/>
    <property type="match status" value="1"/>
</dbReference>
<feature type="transmembrane region" description="Helical" evidence="2">
    <location>
        <begin position="51"/>
        <end position="77"/>
    </location>
</feature>
<dbReference type="Proteomes" id="UP000242367">
    <property type="component" value="Unassembled WGS sequence"/>
</dbReference>
<evidence type="ECO:0000259" key="3">
    <source>
        <dbReference type="Pfam" id="PF01569"/>
    </source>
</evidence>
<feature type="transmembrane region" description="Helical" evidence="2">
    <location>
        <begin position="174"/>
        <end position="192"/>
    </location>
</feature>
<organism evidence="4 5">
    <name type="scientific">Actinomadura rubteroloni</name>
    <dbReference type="NCBI Taxonomy" id="1926885"/>
    <lineage>
        <taxon>Bacteria</taxon>
        <taxon>Bacillati</taxon>
        <taxon>Actinomycetota</taxon>
        <taxon>Actinomycetes</taxon>
        <taxon>Streptosporangiales</taxon>
        <taxon>Thermomonosporaceae</taxon>
        <taxon>Actinomadura</taxon>
    </lineage>
</organism>
<evidence type="ECO:0000313" key="5">
    <source>
        <dbReference type="Proteomes" id="UP000242367"/>
    </source>
</evidence>
<evidence type="ECO:0000256" key="1">
    <source>
        <dbReference type="SAM" id="MobiDB-lite"/>
    </source>
</evidence>
<dbReference type="InterPro" id="IPR000326">
    <property type="entry name" value="PAP2/HPO"/>
</dbReference>
<dbReference type="SUPFAM" id="SSF48317">
    <property type="entry name" value="Acid phosphatase/Vanadium-dependent haloperoxidase"/>
    <property type="match status" value="1"/>
</dbReference>
<keyword evidence="5" id="KW-1185">Reference proteome</keyword>
<evidence type="ECO:0000256" key="2">
    <source>
        <dbReference type="SAM" id="Phobius"/>
    </source>
</evidence>
<sequence length="274" mass="28773">MSLFIAALLPLGLLLILAAGTAFYARAGRPAADRGVPLLARTLGGLNAPLRFTIVAGAGLAVAYGISAALGPVAMACQPFDDSAYKFIVEHHLHAWVSFNRVITDVSGSWLVRGTCVGAALMLTLVWRRHRWLPAVAMGTMLFASHYLVLGLTYLMDRPAPPHSGGTYPSGGNVRVVAVYGLVAFFFLAAARTGRRGRVVAWTILALLAYVEAYSRSYLAVHWVTDVIAGLVFGSLLLTALTLASDAALAGEDPVGESASGTGSPAAGRRRLPA</sequence>
<keyword evidence="2" id="KW-0472">Membrane</keyword>
<reference evidence="4 5" key="1">
    <citation type="journal article" date="2017" name="Chemistry">
        <title>Isolation, Biosynthesis and Chemical Modifications of Rubterolones A-F: Rare Tropolone Alkaloids from Actinomadura sp. 5-2.</title>
        <authorList>
            <person name="Guo H."/>
            <person name="Benndorf R."/>
            <person name="Leichnitz D."/>
            <person name="Klassen J.L."/>
            <person name="Vollmers J."/>
            <person name="Gorls H."/>
            <person name="Steinacker M."/>
            <person name="Weigel C."/>
            <person name="Dahse H.M."/>
            <person name="Kaster A.K."/>
            <person name="de Beer Z.W."/>
            <person name="Poulsen M."/>
            <person name="Beemelmanns C."/>
        </authorList>
    </citation>
    <scope>NUCLEOTIDE SEQUENCE [LARGE SCALE GENOMIC DNA]</scope>
    <source>
        <strain evidence="4 5">5-2</strain>
    </source>
</reference>
<dbReference type="AlphaFoldDB" id="A0A2P4UQ24"/>
<name>A0A2P4UQ24_9ACTN</name>
<protein>
    <submittedName>
        <fullName evidence="4">PAP2 superfamily protein</fullName>
    </submittedName>
</protein>
<dbReference type="EMBL" id="MTBP01000001">
    <property type="protein sequence ID" value="POM27129.1"/>
    <property type="molecule type" value="Genomic_DNA"/>
</dbReference>
<feature type="transmembrane region" description="Helical" evidence="2">
    <location>
        <begin position="132"/>
        <end position="154"/>
    </location>
</feature>
<dbReference type="InterPro" id="IPR036938">
    <property type="entry name" value="PAP2/HPO_sf"/>
</dbReference>
<comment type="caution">
    <text evidence="4">The sequence shown here is derived from an EMBL/GenBank/DDBJ whole genome shotgun (WGS) entry which is preliminary data.</text>
</comment>
<feature type="domain" description="Phosphatidic acid phosphatase type 2/haloperoxidase" evidence="3">
    <location>
        <begin position="165"/>
        <end position="244"/>
    </location>
</feature>
<feature type="transmembrane region" description="Helical" evidence="2">
    <location>
        <begin position="221"/>
        <end position="244"/>
    </location>
</feature>
<feature type="transmembrane region" description="Helical" evidence="2">
    <location>
        <begin position="199"/>
        <end position="215"/>
    </location>
</feature>
<proteinExistence type="predicted"/>
<accession>A0A2P4UQ24</accession>
<dbReference type="Gene3D" id="1.20.144.10">
    <property type="entry name" value="Phosphatidic acid phosphatase type 2/haloperoxidase"/>
    <property type="match status" value="1"/>
</dbReference>
<evidence type="ECO:0000313" key="4">
    <source>
        <dbReference type="EMBL" id="POM27129.1"/>
    </source>
</evidence>
<gene>
    <name evidence="4" type="ORF">BTM25_15390</name>
</gene>
<keyword evidence="2" id="KW-1133">Transmembrane helix</keyword>